<feature type="chain" id="PRO_5040108412" description="Transmembrane protein" evidence="2">
    <location>
        <begin position="22"/>
        <end position="199"/>
    </location>
</feature>
<feature type="region of interest" description="Disordered" evidence="1">
    <location>
        <begin position="111"/>
        <end position="160"/>
    </location>
</feature>
<dbReference type="Proteomes" id="UP000886653">
    <property type="component" value="Unassembled WGS sequence"/>
</dbReference>
<evidence type="ECO:0000313" key="3">
    <source>
        <dbReference type="EMBL" id="KAG0141735.1"/>
    </source>
</evidence>
<keyword evidence="2" id="KW-0732">Signal</keyword>
<protein>
    <recommendedName>
        <fullName evidence="5">Transmembrane protein</fullName>
    </recommendedName>
</protein>
<keyword evidence="4" id="KW-1185">Reference proteome</keyword>
<evidence type="ECO:0000256" key="1">
    <source>
        <dbReference type="SAM" id="MobiDB-lite"/>
    </source>
</evidence>
<feature type="compositionally biased region" description="Basic residues" evidence="1">
    <location>
        <begin position="140"/>
        <end position="150"/>
    </location>
</feature>
<feature type="signal peptide" evidence="2">
    <location>
        <begin position="1"/>
        <end position="21"/>
    </location>
</feature>
<gene>
    <name evidence="3" type="ORF">CROQUDRAFT_270531</name>
</gene>
<feature type="region of interest" description="Disordered" evidence="1">
    <location>
        <begin position="75"/>
        <end position="95"/>
    </location>
</feature>
<sequence length="199" mass="22168">MKKLQFILIAFVDGIVHEILAAPSLIPNPAHAVANMGDAHPFFTSQVVVNAKVELSTEDRRLESLKDFVNRLQREKTRPSETEISVFEGTAQNTNSEIESMNQQRNFDKQDQLGKGQVTSSPPSTNHERKLSQSSSSPPSRKRKKKKKKKNAEAPDQSSAPLRIRYSPTLSGYVVTYLLTSVAALQIIPPLFRPFLLGV</sequence>
<comment type="caution">
    <text evidence="3">The sequence shown here is derived from an EMBL/GenBank/DDBJ whole genome shotgun (WGS) entry which is preliminary data.</text>
</comment>
<organism evidence="3 4">
    <name type="scientific">Cronartium quercuum f. sp. fusiforme G11</name>
    <dbReference type="NCBI Taxonomy" id="708437"/>
    <lineage>
        <taxon>Eukaryota</taxon>
        <taxon>Fungi</taxon>
        <taxon>Dikarya</taxon>
        <taxon>Basidiomycota</taxon>
        <taxon>Pucciniomycotina</taxon>
        <taxon>Pucciniomycetes</taxon>
        <taxon>Pucciniales</taxon>
        <taxon>Coleosporiaceae</taxon>
        <taxon>Cronartium</taxon>
    </lineage>
</organism>
<reference evidence="3" key="1">
    <citation type="submission" date="2013-11" db="EMBL/GenBank/DDBJ databases">
        <title>Genome sequence of the fusiform rust pathogen reveals effectors for host alternation and coevolution with pine.</title>
        <authorList>
            <consortium name="DOE Joint Genome Institute"/>
            <person name="Smith K."/>
            <person name="Pendleton A."/>
            <person name="Kubisiak T."/>
            <person name="Anderson C."/>
            <person name="Salamov A."/>
            <person name="Aerts A."/>
            <person name="Riley R."/>
            <person name="Clum A."/>
            <person name="Lindquist E."/>
            <person name="Ence D."/>
            <person name="Campbell M."/>
            <person name="Kronenberg Z."/>
            <person name="Feau N."/>
            <person name="Dhillon B."/>
            <person name="Hamelin R."/>
            <person name="Burleigh J."/>
            <person name="Smith J."/>
            <person name="Yandell M."/>
            <person name="Nelson C."/>
            <person name="Grigoriev I."/>
            <person name="Davis J."/>
        </authorList>
    </citation>
    <scope>NUCLEOTIDE SEQUENCE</scope>
    <source>
        <strain evidence="3">G11</strain>
    </source>
</reference>
<evidence type="ECO:0008006" key="5">
    <source>
        <dbReference type="Google" id="ProtNLM"/>
    </source>
</evidence>
<name>A0A9P6N8B4_9BASI</name>
<accession>A0A9P6N8B4</accession>
<proteinExistence type="predicted"/>
<dbReference type="EMBL" id="MU167373">
    <property type="protein sequence ID" value="KAG0141735.1"/>
    <property type="molecule type" value="Genomic_DNA"/>
</dbReference>
<dbReference type="AlphaFoldDB" id="A0A9P6N8B4"/>
<evidence type="ECO:0000256" key="2">
    <source>
        <dbReference type="SAM" id="SignalP"/>
    </source>
</evidence>
<evidence type="ECO:0000313" key="4">
    <source>
        <dbReference type="Proteomes" id="UP000886653"/>
    </source>
</evidence>